<accession>A0ACB7SQH8</accession>
<keyword evidence="2" id="KW-1185">Reference proteome</keyword>
<comment type="caution">
    <text evidence="1">The sequence shown here is derived from an EMBL/GenBank/DDBJ whole genome shotgun (WGS) entry which is preliminary data.</text>
</comment>
<reference evidence="1" key="1">
    <citation type="submission" date="2020-05" db="EMBL/GenBank/DDBJ databases">
        <title>Large-scale comparative analyses of tick genomes elucidate their genetic diversity and vector capacities.</title>
        <authorList>
            <person name="Jia N."/>
            <person name="Wang J."/>
            <person name="Shi W."/>
            <person name="Du L."/>
            <person name="Sun Y."/>
            <person name="Zhan W."/>
            <person name="Jiang J."/>
            <person name="Wang Q."/>
            <person name="Zhang B."/>
            <person name="Ji P."/>
            <person name="Sakyi L.B."/>
            <person name="Cui X."/>
            <person name="Yuan T."/>
            <person name="Jiang B."/>
            <person name="Yang W."/>
            <person name="Lam T.T.-Y."/>
            <person name="Chang Q."/>
            <person name="Ding S."/>
            <person name="Wang X."/>
            <person name="Zhu J."/>
            <person name="Ruan X."/>
            <person name="Zhao L."/>
            <person name="Wei J."/>
            <person name="Que T."/>
            <person name="Du C."/>
            <person name="Cheng J."/>
            <person name="Dai P."/>
            <person name="Han X."/>
            <person name="Huang E."/>
            <person name="Gao Y."/>
            <person name="Liu J."/>
            <person name="Shao H."/>
            <person name="Ye R."/>
            <person name="Li L."/>
            <person name="Wei W."/>
            <person name="Wang X."/>
            <person name="Wang C."/>
            <person name="Yang T."/>
            <person name="Huo Q."/>
            <person name="Li W."/>
            <person name="Guo W."/>
            <person name="Chen H."/>
            <person name="Zhou L."/>
            <person name="Ni X."/>
            <person name="Tian J."/>
            <person name="Zhou Y."/>
            <person name="Sheng Y."/>
            <person name="Liu T."/>
            <person name="Pan Y."/>
            <person name="Xia L."/>
            <person name="Li J."/>
            <person name="Zhao F."/>
            <person name="Cao W."/>
        </authorList>
    </citation>
    <scope>NUCLEOTIDE SEQUENCE</scope>
    <source>
        <strain evidence="1">Hyas-2018</strain>
    </source>
</reference>
<gene>
    <name evidence="1" type="ORF">HPB50_024088</name>
</gene>
<evidence type="ECO:0000313" key="2">
    <source>
        <dbReference type="Proteomes" id="UP000821845"/>
    </source>
</evidence>
<name>A0ACB7SQH8_HYAAI</name>
<sequence length="112" mass="12242">MAGRPSRPHTLTASGRNASPRFCCVARGADRTPAGCCGLRRSRHRERDAADRRRVSRASHRPVVLPLASLPHIWSTPIFVFTHSVRGGPGRDETFRLPCDDNDSPTTTGGLL</sequence>
<protein>
    <submittedName>
        <fullName evidence="1">Uncharacterized protein</fullName>
    </submittedName>
</protein>
<organism evidence="1 2">
    <name type="scientific">Hyalomma asiaticum</name>
    <name type="common">Tick</name>
    <dbReference type="NCBI Taxonomy" id="266040"/>
    <lineage>
        <taxon>Eukaryota</taxon>
        <taxon>Metazoa</taxon>
        <taxon>Ecdysozoa</taxon>
        <taxon>Arthropoda</taxon>
        <taxon>Chelicerata</taxon>
        <taxon>Arachnida</taxon>
        <taxon>Acari</taxon>
        <taxon>Parasitiformes</taxon>
        <taxon>Ixodida</taxon>
        <taxon>Ixodoidea</taxon>
        <taxon>Ixodidae</taxon>
        <taxon>Hyalomminae</taxon>
        <taxon>Hyalomma</taxon>
    </lineage>
</organism>
<proteinExistence type="predicted"/>
<evidence type="ECO:0000313" key="1">
    <source>
        <dbReference type="EMBL" id="KAH6936925.1"/>
    </source>
</evidence>
<dbReference type="EMBL" id="CM023483">
    <property type="protein sequence ID" value="KAH6936925.1"/>
    <property type="molecule type" value="Genomic_DNA"/>
</dbReference>
<dbReference type="Proteomes" id="UP000821845">
    <property type="component" value="Chromosome 3"/>
</dbReference>